<evidence type="ECO:0000313" key="9">
    <source>
        <dbReference type="Proteomes" id="UP001446871"/>
    </source>
</evidence>
<comment type="cofactor">
    <cofactor evidence="1">
        <name>FAD</name>
        <dbReference type="ChEBI" id="CHEBI:57692"/>
    </cofactor>
</comment>
<reference evidence="8 9" key="1">
    <citation type="submission" date="2023-01" db="EMBL/GenBank/DDBJ databases">
        <title>Analysis of 21 Apiospora genomes using comparative genomics revels a genus with tremendous synthesis potential of carbohydrate active enzymes and secondary metabolites.</title>
        <authorList>
            <person name="Sorensen T."/>
        </authorList>
    </citation>
    <scope>NUCLEOTIDE SEQUENCE [LARGE SCALE GENOMIC DNA]</scope>
    <source>
        <strain evidence="8 9">CBS 83171</strain>
    </source>
</reference>
<dbReference type="Proteomes" id="UP001446871">
    <property type="component" value="Unassembled WGS sequence"/>
</dbReference>
<protein>
    <submittedName>
        <fullName evidence="8">FAD binding domain-containing protein</fullName>
    </submittedName>
</protein>
<evidence type="ECO:0000256" key="5">
    <source>
        <dbReference type="ARBA" id="ARBA00023002"/>
    </source>
</evidence>
<sequence length="600" mass="66180">MSDALRSLPYAPRNPTRTHPDTLHQIQTKEPMMVQTTTDVLIIGAGPTGTTLALELAAHDIPFRLVDKAVERSDKSRALAVQSRSLEVLNRHAPVQDLIDLGNRGTGGVYYVHGRQVADLDLSNVRTGDDTEFPQMLMVPQSDTERFLDGVLAKTYGRSVEFGVEAVSIVQDTEGVTVTLRKVVHSNNAGVEKAAAAAGTDEEEVVRAKYVVGADGAHSVVRHAAKSIAFDGSAYPQDFILCDARLRDGSSLPTDRFSVCWGEGLMTVFPLKDGLVRVTASRPDHHDADDDDEEPALQDFQNWFDHMAPGSGELYDPFWMARFRLHHRVASSYREGRLFLAGDAAHIHSPAGGQGMNTGIQDAANLGWKLARVLRGEKPDAFLDSYNAERRPVGEKLLKSSDLLFSIAAANGWLWRLFRNWLAPWLLPFVYHDEGRRNTIFRFLSQLGVRYRNSPIVGTAAGFAEKGCPVRGGDRAPDGVVLMESRRGDGARQEMRLHHLLTPASHHLLLFSGLAVEGQASGPELMHAEAQFRERDVDAALVHTIVAGSSETRFGYLDVDGVLHRRFGMEKTAGYAYIRPDGYIAHVGPLSSLEQFMDWR</sequence>
<keyword evidence="4" id="KW-0274">FAD</keyword>
<evidence type="ECO:0000256" key="1">
    <source>
        <dbReference type="ARBA" id="ARBA00001974"/>
    </source>
</evidence>
<keyword evidence="3" id="KW-0285">Flavoprotein</keyword>
<dbReference type="InterPro" id="IPR050641">
    <property type="entry name" value="RIFMO-like"/>
</dbReference>
<feature type="region of interest" description="Disordered" evidence="6">
    <location>
        <begin position="1"/>
        <end position="21"/>
    </location>
</feature>
<name>A0ABR1UK22_9PEZI</name>
<dbReference type="InterPro" id="IPR002938">
    <property type="entry name" value="FAD-bd"/>
</dbReference>
<accession>A0ABR1UK22</accession>
<feature type="domain" description="FAD-binding" evidence="7">
    <location>
        <begin position="38"/>
        <end position="399"/>
    </location>
</feature>
<dbReference type="PRINTS" id="PR00420">
    <property type="entry name" value="RNGMNOXGNASE"/>
</dbReference>
<organism evidence="8 9">
    <name type="scientific">Apiospora saccharicola</name>
    <dbReference type="NCBI Taxonomy" id="335842"/>
    <lineage>
        <taxon>Eukaryota</taxon>
        <taxon>Fungi</taxon>
        <taxon>Dikarya</taxon>
        <taxon>Ascomycota</taxon>
        <taxon>Pezizomycotina</taxon>
        <taxon>Sordariomycetes</taxon>
        <taxon>Xylariomycetidae</taxon>
        <taxon>Amphisphaeriales</taxon>
        <taxon>Apiosporaceae</taxon>
        <taxon>Apiospora</taxon>
    </lineage>
</organism>
<dbReference type="InterPro" id="IPR036188">
    <property type="entry name" value="FAD/NAD-bd_sf"/>
</dbReference>
<dbReference type="PANTHER" id="PTHR43004">
    <property type="entry name" value="TRK SYSTEM POTASSIUM UPTAKE PROTEIN"/>
    <property type="match status" value="1"/>
</dbReference>
<evidence type="ECO:0000256" key="4">
    <source>
        <dbReference type="ARBA" id="ARBA00022827"/>
    </source>
</evidence>
<proteinExistence type="predicted"/>
<dbReference type="Pfam" id="PF01494">
    <property type="entry name" value="FAD_binding_3"/>
    <property type="match status" value="1"/>
</dbReference>
<evidence type="ECO:0000256" key="3">
    <source>
        <dbReference type="ARBA" id="ARBA00022630"/>
    </source>
</evidence>
<keyword evidence="9" id="KW-1185">Reference proteome</keyword>
<dbReference type="Gene3D" id="3.50.50.60">
    <property type="entry name" value="FAD/NAD(P)-binding domain"/>
    <property type="match status" value="1"/>
</dbReference>
<evidence type="ECO:0000259" key="7">
    <source>
        <dbReference type="Pfam" id="PF01494"/>
    </source>
</evidence>
<dbReference type="PANTHER" id="PTHR43004:SF19">
    <property type="entry name" value="BINDING MONOOXYGENASE, PUTATIVE (JCVI)-RELATED"/>
    <property type="match status" value="1"/>
</dbReference>
<gene>
    <name evidence="8" type="ORF">PG996_009174</name>
</gene>
<dbReference type="EMBL" id="JAQQWM010000006">
    <property type="protein sequence ID" value="KAK8059244.1"/>
    <property type="molecule type" value="Genomic_DNA"/>
</dbReference>
<dbReference type="Gene3D" id="3.40.30.120">
    <property type="match status" value="1"/>
</dbReference>
<dbReference type="Gene3D" id="3.30.70.2450">
    <property type="match status" value="1"/>
</dbReference>
<evidence type="ECO:0000313" key="8">
    <source>
        <dbReference type="EMBL" id="KAK8059244.1"/>
    </source>
</evidence>
<comment type="pathway">
    <text evidence="2">Secondary metabolite biosynthesis.</text>
</comment>
<dbReference type="SUPFAM" id="SSF51905">
    <property type="entry name" value="FAD/NAD(P)-binding domain"/>
    <property type="match status" value="1"/>
</dbReference>
<evidence type="ECO:0000256" key="2">
    <source>
        <dbReference type="ARBA" id="ARBA00005179"/>
    </source>
</evidence>
<evidence type="ECO:0000256" key="6">
    <source>
        <dbReference type="SAM" id="MobiDB-lite"/>
    </source>
</evidence>
<comment type="caution">
    <text evidence="8">The sequence shown here is derived from an EMBL/GenBank/DDBJ whole genome shotgun (WGS) entry which is preliminary data.</text>
</comment>
<keyword evidence="5" id="KW-0560">Oxidoreductase</keyword>